<dbReference type="RefSeq" id="WP_107306657.1">
    <property type="nucleotide sequence ID" value="NZ_CP033578.1"/>
</dbReference>
<reference evidence="1 2" key="1">
    <citation type="submission" date="2018-11" db="EMBL/GenBank/DDBJ databases">
        <title>Complete Genome Sequence of Vbrio mediterranei 117-T6: a Potential Pathogen Bacteria Isolated from the Conchocelis of Pyropia.</title>
        <authorList>
            <person name="Liu Q."/>
        </authorList>
    </citation>
    <scope>NUCLEOTIDE SEQUENCE [LARGE SCALE GENOMIC DNA]</scope>
    <source>
        <strain evidence="1 2">117-T6</strain>
    </source>
</reference>
<dbReference type="EMBL" id="CP033578">
    <property type="protein sequence ID" value="AYV23853.1"/>
    <property type="molecule type" value="Genomic_DNA"/>
</dbReference>
<evidence type="ECO:0000313" key="2">
    <source>
        <dbReference type="Proteomes" id="UP000279760"/>
    </source>
</evidence>
<name>A0A3G4VGE9_9VIBR</name>
<evidence type="ECO:0000313" key="1">
    <source>
        <dbReference type="EMBL" id="AYV23853.1"/>
    </source>
</evidence>
<gene>
    <name evidence="1" type="ORF">ECB94_21485</name>
</gene>
<dbReference type="AlphaFoldDB" id="A0A3G4VGE9"/>
<accession>A0A3G4VGE9</accession>
<organism evidence="1 2">
    <name type="scientific">Vibrio mediterranei</name>
    <dbReference type="NCBI Taxonomy" id="689"/>
    <lineage>
        <taxon>Bacteria</taxon>
        <taxon>Pseudomonadati</taxon>
        <taxon>Pseudomonadota</taxon>
        <taxon>Gammaproteobacteria</taxon>
        <taxon>Vibrionales</taxon>
        <taxon>Vibrionaceae</taxon>
        <taxon>Vibrio</taxon>
    </lineage>
</organism>
<sequence>MKKTALTLLLLTPMISYANTGKKVGIGMAFDQGLSVVVDFNQQIKFIAGDDGLALDYSFLKGNLAAEAPLSWYVAGGAYYDWNNDFGVRIPIGMNLNFAKDWKLYAQIHPELNMNHGLDLDIGAALGVTYSF</sequence>
<proteinExistence type="predicted"/>
<protein>
    <submittedName>
        <fullName evidence="1">Uncharacterized protein</fullName>
    </submittedName>
</protein>
<dbReference type="Proteomes" id="UP000279760">
    <property type="component" value="Chromosome 2"/>
</dbReference>